<keyword evidence="3" id="KW-1185">Reference proteome</keyword>
<dbReference type="PANTHER" id="PTHR39426">
    <property type="entry name" value="HOMOLOGY TO DEATH-ON-CURING PROTEIN OF PHAGE P1"/>
    <property type="match status" value="1"/>
</dbReference>
<name>A0A4P6ZZ27_9BACL</name>
<dbReference type="PANTHER" id="PTHR39426:SF1">
    <property type="entry name" value="HOMOLOGY TO DEATH-ON-CURING PROTEIN OF PHAGE P1"/>
    <property type="match status" value="1"/>
</dbReference>
<feature type="domain" description="Fido" evidence="1">
    <location>
        <begin position="6"/>
        <end position="135"/>
    </location>
</feature>
<dbReference type="Pfam" id="PF02661">
    <property type="entry name" value="Fic"/>
    <property type="match status" value="1"/>
</dbReference>
<evidence type="ECO:0000259" key="1">
    <source>
        <dbReference type="PROSITE" id="PS51459"/>
    </source>
</evidence>
<dbReference type="GO" id="GO:0016301">
    <property type="term" value="F:kinase activity"/>
    <property type="evidence" value="ECO:0007669"/>
    <property type="project" value="InterPro"/>
</dbReference>
<evidence type="ECO:0000313" key="2">
    <source>
        <dbReference type="EMBL" id="QBP41990.1"/>
    </source>
</evidence>
<dbReference type="Proteomes" id="UP000294292">
    <property type="component" value="Chromosome"/>
</dbReference>
<accession>A0A4P6ZZ27</accession>
<gene>
    <name evidence="2" type="ORF">E2636_12890</name>
</gene>
<dbReference type="Gene3D" id="1.20.120.1870">
    <property type="entry name" value="Fic/DOC protein, Fido domain"/>
    <property type="match status" value="1"/>
</dbReference>
<dbReference type="InterPro" id="IPR053737">
    <property type="entry name" value="Type_II_TA_Toxin"/>
</dbReference>
<dbReference type="RefSeq" id="WP_134210559.1">
    <property type="nucleotide sequence ID" value="NZ_CP038015.1"/>
</dbReference>
<evidence type="ECO:0000313" key="3">
    <source>
        <dbReference type="Proteomes" id="UP000294292"/>
    </source>
</evidence>
<dbReference type="AlphaFoldDB" id="A0A4P6ZZ27"/>
<proteinExistence type="predicted"/>
<dbReference type="PROSITE" id="PS51459">
    <property type="entry name" value="FIDO"/>
    <property type="match status" value="1"/>
</dbReference>
<dbReference type="EMBL" id="CP038015">
    <property type="protein sequence ID" value="QBP41990.1"/>
    <property type="molecule type" value="Genomic_DNA"/>
</dbReference>
<dbReference type="InterPro" id="IPR036597">
    <property type="entry name" value="Fido-like_dom_sf"/>
</dbReference>
<dbReference type="KEGG" id="panc:E2636_12890"/>
<reference evidence="2 3" key="1">
    <citation type="submission" date="2019-03" db="EMBL/GenBank/DDBJ databases">
        <title>Complete genome sequence of Paenisporosarcina antarctica CGMCC 1.6503T.</title>
        <authorList>
            <person name="Rong J.-C."/>
            <person name="Chi N.-Y."/>
            <person name="Zhang Q.-F."/>
        </authorList>
    </citation>
    <scope>NUCLEOTIDE SEQUENCE [LARGE SCALE GENOMIC DNA]</scope>
    <source>
        <strain evidence="2 3">CGMCC 1.6503</strain>
    </source>
</reference>
<dbReference type="InterPro" id="IPR003812">
    <property type="entry name" value="Fido"/>
</dbReference>
<sequence length="136" mass="15746">MEAYILKTHDILMLHEYVMSETHDSNNAGVKFQGSFYSMLERPRTKLLGLEQFPSIVEKACVYLHAISTDHIFSTGNQKTAAYVFLTYLDLHGLTLKMTSKKFEEYVVELPIHQNYKGDDAIQNICQDLREFIVKH</sequence>
<dbReference type="InterPro" id="IPR006440">
    <property type="entry name" value="Doc"/>
</dbReference>
<dbReference type="SUPFAM" id="SSF140931">
    <property type="entry name" value="Fic-like"/>
    <property type="match status" value="1"/>
</dbReference>
<organism evidence="2 3">
    <name type="scientific">Paenisporosarcina antarctica</name>
    <dbReference type="NCBI Taxonomy" id="417367"/>
    <lineage>
        <taxon>Bacteria</taxon>
        <taxon>Bacillati</taxon>
        <taxon>Bacillota</taxon>
        <taxon>Bacilli</taxon>
        <taxon>Bacillales</taxon>
        <taxon>Caryophanaceae</taxon>
        <taxon>Paenisporosarcina</taxon>
    </lineage>
</organism>
<protein>
    <submittedName>
        <fullName evidence="2">Type II toxin-antitoxin system death-on-curing family toxin</fullName>
    </submittedName>
</protein>
<dbReference type="OrthoDB" id="9802752at2"/>